<dbReference type="EMBL" id="CAJNOU010001079">
    <property type="protein sequence ID" value="CAF1147245.1"/>
    <property type="molecule type" value="Genomic_DNA"/>
</dbReference>
<evidence type="ECO:0000313" key="2">
    <source>
        <dbReference type="Proteomes" id="UP000663889"/>
    </source>
</evidence>
<name>A0A814SNW1_9BILA</name>
<protein>
    <recommendedName>
        <fullName evidence="3">F-box domain-containing protein</fullName>
    </recommendedName>
</protein>
<evidence type="ECO:0008006" key="3">
    <source>
        <dbReference type="Google" id="ProtNLM"/>
    </source>
</evidence>
<accession>A0A814SNW1</accession>
<dbReference type="AlphaFoldDB" id="A0A814SNW1"/>
<proteinExistence type="predicted"/>
<reference evidence="1" key="1">
    <citation type="submission" date="2021-02" db="EMBL/GenBank/DDBJ databases">
        <authorList>
            <person name="Nowell W R."/>
        </authorList>
    </citation>
    <scope>NUCLEOTIDE SEQUENCE</scope>
</reference>
<gene>
    <name evidence="1" type="ORF">SEV965_LOCUS18252</name>
</gene>
<comment type="caution">
    <text evidence="1">The sequence shown here is derived from an EMBL/GenBank/DDBJ whole genome shotgun (WGS) entry which is preliminary data.</text>
</comment>
<sequence>MNSKSITKLEDLPDELLLLICRYLNIIEILNGFSCLNARLSKTISEFSIKIDLNIIPLKLINRFLNEILPNISYNVRSLIYSDNFERFPIKLDMFNNLESVHFLNKFSEDFLINTKEIKIDSVPVDIQIDLIKNFFSSSQYKNLKSLELLSYHGFTFSNIQLNKLIQIENLKITLKNNVDLFELLYLLSYSIEQLNIHILYNGPFKSLTKFSSPLKLTKLRYFHLKTTFEDSIQFKQLEKLIIDSFDFIQYLSIETLTRDQNYIDGLQWENFLKKLNYLKNFSFSIRYRFKINENDDQQIRENYLLNSFSTDFWLYQRKWFILFYSTYSNINQNDSTCFIKRKNYEKLFLHTIPYPYAFMDATIDINKTKSTIDQYSTRDIYSNVRHLYYDGESIPIKLECLKNLLDKFHLINELKLDRLIIDYSSLLSNKINLRHLNKLTIYNTDEKISINMNLFNLSSMYNLRYIRIPQICLSDNLQMPKQLETLILTECRDINFDFIYKCKNLRILKLFLNNFDRLLENNGELIINIINTIYNNNNNIMETLQLMCHGVNQTKMKIFEKQFNLNNIKYLNAIYDGKSLTIQRSNLYFDQSS</sequence>
<evidence type="ECO:0000313" key="1">
    <source>
        <dbReference type="EMBL" id="CAF1147245.1"/>
    </source>
</evidence>
<dbReference type="Proteomes" id="UP000663889">
    <property type="component" value="Unassembled WGS sequence"/>
</dbReference>
<organism evidence="1 2">
    <name type="scientific">Rotaria sordida</name>
    <dbReference type="NCBI Taxonomy" id="392033"/>
    <lineage>
        <taxon>Eukaryota</taxon>
        <taxon>Metazoa</taxon>
        <taxon>Spiralia</taxon>
        <taxon>Gnathifera</taxon>
        <taxon>Rotifera</taxon>
        <taxon>Eurotatoria</taxon>
        <taxon>Bdelloidea</taxon>
        <taxon>Philodinida</taxon>
        <taxon>Philodinidae</taxon>
        <taxon>Rotaria</taxon>
    </lineage>
</organism>